<dbReference type="AlphaFoldDB" id="A0A1Q6A3Z1"/>
<accession>A0A1Q6A3Z1</accession>
<dbReference type="EMBL" id="MPPL01000001">
    <property type="protein sequence ID" value="OKS88725.1"/>
    <property type="molecule type" value="Genomic_DNA"/>
</dbReference>
<organism evidence="1 2">
    <name type="scientific">Mucilaginibacter polytrichastri</name>
    <dbReference type="NCBI Taxonomy" id="1302689"/>
    <lineage>
        <taxon>Bacteria</taxon>
        <taxon>Pseudomonadati</taxon>
        <taxon>Bacteroidota</taxon>
        <taxon>Sphingobacteriia</taxon>
        <taxon>Sphingobacteriales</taxon>
        <taxon>Sphingobacteriaceae</taxon>
        <taxon>Mucilaginibacter</taxon>
    </lineage>
</organism>
<dbReference type="OrthoDB" id="6912309at2"/>
<protein>
    <recommendedName>
        <fullName evidence="3">PRTRC system protein C</fullName>
    </recommendedName>
</protein>
<dbReference type="RefSeq" id="WP_074491268.1">
    <property type="nucleotide sequence ID" value="NZ_FPAM01000009.1"/>
</dbReference>
<evidence type="ECO:0000313" key="1">
    <source>
        <dbReference type="EMBL" id="OKS88725.1"/>
    </source>
</evidence>
<comment type="caution">
    <text evidence="1">The sequence shown here is derived from an EMBL/GenBank/DDBJ whole genome shotgun (WGS) entry which is preliminary data.</text>
</comment>
<dbReference type="NCBIfam" id="TIGR03738">
    <property type="entry name" value="PRTRC_C"/>
    <property type="match status" value="1"/>
</dbReference>
<dbReference type="InterPro" id="IPR022289">
    <property type="entry name" value="PRTRC_protein-C"/>
</dbReference>
<gene>
    <name evidence="1" type="ORF">RG47T_4203</name>
</gene>
<evidence type="ECO:0000313" key="2">
    <source>
        <dbReference type="Proteomes" id="UP000186720"/>
    </source>
</evidence>
<reference evidence="1 2" key="1">
    <citation type="submission" date="2016-11" db="EMBL/GenBank/DDBJ databases">
        <title>Whole Genome Sequencing of Mucilaginibacter polytrichastri RG4-7(T) isolated from the moss sample.</title>
        <authorList>
            <person name="Li Y."/>
        </authorList>
    </citation>
    <scope>NUCLEOTIDE SEQUENCE [LARGE SCALE GENOMIC DNA]</scope>
    <source>
        <strain evidence="1 2">RG4-7</strain>
    </source>
</reference>
<dbReference type="Pfam" id="PF14454">
    <property type="entry name" value="Prok_Ub"/>
    <property type="match status" value="1"/>
</dbReference>
<proteinExistence type="predicted"/>
<dbReference type="InterPro" id="IPR032866">
    <property type="entry name" value="Prok_Ub"/>
</dbReference>
<sequence>MLQTTQLERIFIHKDNGQEVRLTDPNDTMNPDMVLNFYTGTYPILTNARIVGPEIKDDFIQYRFESTMGTKG</sequence>
<dbReference type="Proteomes" id="UP000186720">
    <property type="component" value="Unassembled WGS sequence"/>
</dbReference>
<name>A0A1Q6A3Z1_9SPHI</name>
<dbReference type="STRING" id="1302689.RG47T_4203"/>
<evidence type="ECO:0008006" key="3">
    <source>
        <dbReference type="Google" id="ProtNLM"/>
    </source>
</evidence>
<keyword evidence="2" id="KW-1185">Reference proteome</keyword>